<name>A0ABN0XUM8_9ACTN</name>
<dbReference type="PROSITE" id="PS00211">
    <property type="entry name" value="ABC_TRANSPORTER_1"/>
    <property type="match status" value="1"/>
</dbReference>
<evidence type="ECO:0000256" key="2">
    <source>
        <dbReference type="ARBA" id="ARBA00022448"/>
    </source>
</evidence>
<feature type="domain" description="ABC transporter" evidence="6">
    <location>
        <begin position="59"/>
        <end position="284"/>
    </location>
</feature>
<dbReference type="EMBL" id="BAAABM010000073">
    <property type="protein sequence ID" value="GAA0372748.1"/>
    <property type="molecule type" value="Genomic_DNA"/>
</dbReference>
<evidence type="ECO:0000259" key="6">
    <source>
        <dbReference type="PROSITE" id="PS50893"/>
    </source>
</evidence>
<keyword evidence="4 7" id="KW-0067">ATP-binding</keyword>
<dbReference type="InterPro" id="IPR003593">
    <property type="entry name" value="AAA+_ATPase"/>
</dbReference>
<dbReference type="GO" id="GO:0005524">
    <property type="term" value="F:ATP binding"/>
    <property type="evidence" value="ECO:0007669"/>
    <property type="project" value="UniProtKB-KW"/>
</dbReference>
<proteinExistence type="inferred from homology"/>
<keyword evidence="3" id="KW-0547">Nucleotide-binding</keyword>
<gene>
    <name evidence="7" type="ORF">GCM10010151_73390</name>
</gene>
<comment type="caution">
    <text evidence="7">The sequence shown here is derived from an EMBL/GenBank/DDBJ whole genome shotgun (WGS) entry which is preliminary data.</text>
</comment>
<sequence>MQPAGVGDRAGQRRQEARHPVIVAEPDPAGLPPYGGDDLLRRGARRPARPGDAEAMTSIDLKDLTKEYGGTRAVDRLTLSVEPGRVTGFLGPNGAGKSATMRLVLGLDRATAGTATVGGRPYATLREPLRTVGALLDAQAAHGSRTARDHLRFLAVSNRIPARRVDEVLRDTGLAPAARRRVRTFSLGMRQRLGIAAALLGDPAVLLLDEPVNGLDPEGIVWIRELLRRLAREGRTVLVSSHLMNETATFADHLVVLGRGRLLADLPMRDFLDRHSPARVRVRSGDPARLRAALRAAGHTIADGDDGRLIVHGADAGLVGALAAREGVTVLELADERASLEQAYLALTAEETEYSAAVSAAPTGLQGA</sequence>
<feature type="region of interest" description="Disordered" evidence="5">
    <location>
        <begin position="1"/>
        <end position="36"/>
    </location>
</feature>
<dbReference type="Pfam" id="PF00005">
    <property type="entry name" value="ABC_tran"/>
    <property type="match status" value="1"/>
</dbReference>
<dbReference type="Gene3D" id="3.40.50.300">
    <property type="entry name" value="P-loop containing nucleotide triphosphate hydrolases"/>
    <property type="match status" value="1"/>
</dbReference>
<evidence type="ECO:0000256" key="4">
    <source>
        <dbReference type="ARBA" id="ARBA00022840"/>
    </source>
</evidence>
<evidence type="ECO:0000256" key="1">
    <source>
        <dbReference type="ARBA" id="ARBA00005417"/>
    </source>
</evidence>
<organism evidence="7 8">
    <name type="scientific">Actinoallomurus spadix</name>
    <dbReference type="NCBI Taxonomy" id="79912"/>
    <lineage>
        <taxon>Bacteria</taxon>
        <taxon>Bacillati</taxon>
        <taxon>Actinomycetota</taxon>
        <taxon>Actinomycetes</taxon>
        <taxon>Streptosporangiales</taxon>
        <taxon>Thermomonosporaceae</taxon>
        <taxon>Actinoallomurus</taxon>
    </lineage>
</organism>
<evidence type="ECO:0000313" key="8">
    <source>
        <dbReference type="Proteomes" id="UP001501822"/>
    </source>
</evidence>
<comment type="similarity">
    <text evidence="1">Belongs to the ABC transporter superfamily.</text>
</comment>
<protein>
    <submittedName>
        <fullName evidence="7">ATP-binding cassette domain-containing protein</fullName>
    </submittedName>
</protein>
<evidence type="ECO:0000256" key="5">
    <source>
        <dbReference type="SAM" id="MobiDB-lite"/>
    </source>
</evidence>
<dbReference type="PANTHER" id="PTHR43335">
    <property type="entry name" value="ABC TRANSPORTER, ATP-BINDING PROTEIN"/>
    <property type="match status" value="1"/>
</dbReference>
<dbReference type="InterPro" id="IPR003439">
    <property type="entry name" value="ABC_transporter-like_ATP-bd"/>
</dbReference>
<accession>A0ABN0XUM8</accession>
<dbReference type="InterPro" id="IPR017871">
    <property type="entry name" value="ABC_transporter-like_CS"/>
</dbReference>
<dbReference type="PANTHER" id="PTHR43335:SF4">
    <property type="entry name" value="ABC TRANSPORTER, ATP-BINDING PROTEIN"/>
    <property type="match status" value="1"/>
</dbReference>
<reference evidence="7 8" key="1">
    <citation type="journal article" date="2019" name="Int. J. Syst. Evol. Microbiol.">
        <title>The Global Catalogue of Microorganisms (GCM) 10K type strain sequencing project: providing services to taxonomists for standard genome sequencing and annotation.</title>
        <authorList>
            <consortium name="The Broad Institute Genomics Platform"/>
            <consortium name="The Broad Institute Genome Sequencing Center for Infectious Disease"/>
            <person name="Wu L."/>
            <person name="Ma J."/>
        </authorList>
    </citation>
    <scope>NUCLEOTIDE SEQUENCE [LARGE SCALE GENOMIC DNA]</scope>
    <source>
        <strain evidence="7 8">JCM 3146</strain>
    </source>
</reference>
<keyword evidence="8" id="KW-1185">Reference proteome</keyword>
<dbReference type="InterPro" id="IPR027417">
    <property type="entry name" value="P-loop_NTPase"/>
</dbReference>
<keyword evidence="2" id="KW-0813">Transport</keyword>
<dbReference type="PROSITE" id="PS50893">
    <property type="entry name" value="ABC_TRANSPORTER_2"/>
    <property type="match status" value="1"/>
</dbReference>
<evidence type="ECO:0000313" key="7">
    <source>
        <dbReference type="EMBL" id="GAA0372748.1"/>
    </source>
</evidence>
<dbReference type="Proteomes" id="UP001501822">
    <property type="component" value="Unassembled WGS sequence"/>
</dbReference>
<dbReference type="SUPFAM" id="SSF52540">
    <property type="entry name" value="P-loop containing nucleoside triphosphate hydrolases"/>
    <property type="match status" value="1"/>
</dbReference>
<feature type="compositionally biased region" description="Basic and acidic residues" evidence="5">
    <location>
        <begin position="10"/>
        <end position="19"/>
    </location>
</feature>
<evidence type="ECO:0000256" key="3">
    <source>
        <dbReference type="ARBA" id="ARBA00022741"/>
    </source>
</evidence>
<dbReference type="SMART" id="SM00382">
    <property type="entry name" value="AAA"/>
    <property type="match status" value="1"/>
</dbReference>